<keyword evidence="2" id="KW-0560">Oxidoreductase</keyword>
<dbReference type="Gene3D" id="1.10.405.20">
    <property type="match status" value="1"/>
</dbReference>
<dbReference type="RefSeq" id="WP_350936695.1">
    <property type="nucleotide sequence ID" value="NZ_JAYWLC010000006.1"/>
</dbReference>
<evidence type="ECO:0000256" key="2">
    <source>
        <dbReference type="ARBA" id="ARBA00023002"/>
    </source>
</evidence>
<dbReference type="InterPro" id="IPR050464">
    <property type="entry name" value="Zeta_carotene_desat/Oxidored"/>
</dbReference>
<dbReference type="Gene3D" id="3.50.50.60">
    <property type="entry name" value="FAD/NAD(P)-binding domain"/>
    <property type="match status" value="1"/>
</dbReference>
<comment type="caution">
    <text evidence="4">The sequence shown here is derived from an EMBL/GenBank/DDBJ whole genome shotgun (WGS) entry which is preliminary data.</text>
</comment>
<dbReference type="PANTHER" id="PTHR42923">
    <property type="entry name" value="PROTOPORPHYRINOGEN OXIDASE"/>
    <property type="match status" value="1"/>
</dbReference>
<dbReference type="Proteomes" id="UP001438953">
    <property type="component" value="Unassembled WGS sequence"/>
</dbReference>
<dbReference type="Pfam" id="PF01593">
    <property type="entry name" value="Amino_oxidase"/>
    <property type="match status" value="1"/>
</dbReference>
<organism evidence="4 5">
    <name type="scientific">Thioclava kandeliae</name>
    <dbReference type="NCBI Taxonomy" id="3070818"/>
    <lineage>
        <taxon>Bacteria</taxon>
        <taxon>Pseudomonadati</taxon>
        <taxon>Pseudomonadota</taxon>
        <taxon>Alphaproteobacteria</taxon>
        <taxon>Rhodobacterales</taxon>
        <taxon>Paracoccaceae</taxon>
        <taxon>Thioclava</taxon>
    </lineage>
</organism>
<reference evidence="4 5" key="2">
    <citation type="submission" date="2024-06" db="EMBL/GenBank/DDBJ databases">
        <title>Thioclava kandeliae sp. nov. from a rhizosphere soil sample of Kandelia candel in a mangrove.</title>
        <authorList>
            <person name="Mu T."/>
        </authorList>
    </citation>
    <scope>NUCLEOTIDE SEQUENCE [LARGE SCALE GENOMIC DNA]</scope>
    <source>
        <strain evidence="4 5">CPCC 100088</strain>
    </source>
</reference>
<dbReference type="EMBL" id="JAYWLC010000006">
    <property type="protein sequence ID" value="MER5172044.1"/>
    <property type="molecule type" value="Genomic_DNA"/>
</dbReference>
<feature type="domain" description="Amine oxidase" evidence="3">
    <location>
        <begin position="22"/>
        <end position="297"/>
    </location>
</feature>
<proteinExistence type="predicted"/>
<name>A0ABV1SGL7_9RHOB</name>
<dbReference type="InterPro" id="IPR036188">
    <property type="entry name" value="FAD/NAD-bd_sf"/>
</dbReference>
<keyword evidence="5" id="KW-1185">Reference proteome</keyword>
<dbReference type="Gene3D" id="3.30.70.1990">
    <property type="match status" value="1"/>
</dbReference>
<sequence>MSLDVSANPLLRPRVAVIGGGISGLSAAWALSGSYDVTLFEAEMRLGGHARTVMAGRSGQQPVDTGFIVFNYANYPHLTRLFDTLDVPVIRSDMSFGASIDEGRIEYALKDLRGLTAQRRNLLRPGFLRMVRDILAFNARAPEVAARDDLTVDELIGQMGLGQWFRDYYLLPISGAIWSTPSQEIGAFPARSLVRFFENHALLSATGQHQWWTVKGGSTQYVERLLRALHLRGVDLRSRTPVTSVKRHSEGVTVSSAGMLPEDFDQVVMACHSDQAMRLLADMDPVEHRLLSAIRYRPNDMVLHCDEAAMPKRRACWSSWVYQADHRHEEAKLGVSYWMNRLQQIPESDPLFVSLNPQFAIDERKIYDSKTFYHPVFDREAVAAQAGIAARQGLRNTWFAGAWLRHGFHEDGIASAMRVARGLLPLAQQSPLLPAGMGRPEIGAVA</sequence>
<evidence type="ECO:0000313" key="4">
    <source>
        <dbReference type="EMBL" id="MER5172044.1"/>
    </source>
</evidence>
<evidence type="ECO:0000313" key="5">
    <source>
        <dbReference type="Proteomes" id="UP001438953"/>
    </source>
</evidence>
<comment type="cofactor">
    <cofactor evidence="1">
        <name>FAD</name>
        <dbReference type="ChEBI" id="CHEBI:57692"/>
    </cofactor>
</comment>
<dbReference type="PRINTS" id="PR00757">
    <property type="entry name" value="AMINEOXDASEF"/>
</dbReference>
<gene>
    <name evidence="4" type="ORF">VSX56_09675</name>
</gene>
<dbReference type="SUPFAM" id="SSF51905">
    <property type="entry name" value="FAD/NAD(P)-binding domain"/>
    <property type="match status" value="1"/>
</dbReference>
<accession>A0ABV1SGL7</accession>
<evidence type="ECO:0000259" key="3">
    <source>
        <dbReference type="Pfam" id="PF01593"/>
    </source>
</evidence>
<dbReference type="InterPro" id="IPR001613">
    <property type="entry name" value="Flavin_amine_oxidase"/>
</dbReference>
<protein>
    <submittedName>
        <fullName evidence="4">FAD-dependent oxidoreductase</fullName>
    </submittedName>
</protein>
<dbReference type="PANTHER" id="PTHR42923:SF17">
    <property type="entry name" value="AMINE OXIDASE DOMAIN-CONTAINING PROTEIN"/>
    <property type="match status" value="1"/>
</dbReference>
<reference evidence="4 5" key="1">
    <citation type="submission" date="2024-01" db="EMBL/GenBank/DDBJ databases">
        <authorList>
            <person name="Deng Y."/>
            <person name="Su J."/>
        </authorList>
    </citation>
    <scope>NUCLEOTIDE SEQUENCE [LARGE SCALE GENOMIC DNA]</scope>
    <source>
        <strain evidence="4 5">CPCC 100088</strain>
    </source>
</reference>
<dbReference type="InterPro" id="IPR002937">
    <property type="entry name" value="Amino_oxidase"/>
</dbReference>
<evidence type="ECO:0000256" key="1">
    <source>
        <dbReference type="ARBA" id="ARBA00001974"/>
    </source>
</evidence>